<feature type="non-terminal residue" evidence="4">
    <location>
        <position position="1"/>
    </location>
</feature>
<dbReference type="InterPro" id="IPR013747">
    <property type="entry name" value="ACP_syn_III_C"/>
</dbReference>
<dbReference type="GO" id="GO:0016747">
    <property type="term" value="F:acyltransferase activity, transferring groups other than amino-acyl groups"/>
    <property type="evidence" value="ECO:0007669"/>
    <property type="project" value="InterPro"/>
</dbReference>
<sequence>VDMTKLNWQERQERYQSEALELSRKAALLCLDGRAPSDIGAVVYGSCTGFAPGPTIPHYLGKSLGFSPAIYYTNIIGQGCESGFPGLKRAYDFAVATGKSALVINCELSSLAYFPEPSGRPDPENDYELLRANSIFADAASCALVGFDDDPRHPFIVDTETYTNTDYIDALGFVWREGRLRVLLSRRLSEFAPLVVKPAVDTLLKCHNLTVNNIAWWVIHAAGSRVLDSIRNALGIAEEKVRLSRETLRLFGNTSSTSVGITGKRLIAQNIKPGDYALVLSVGPGMSGGASLLRFGG</sequence>
<keyword evidence="1" id="KW-0808">Transferase</keyword>
<proteinExistence type="predicted"/>
<dbReference type="GO" id="GO:0030639">
    <property type="term" value="P:polyketide biosynthetic process"/>
    <property type="evidence" value="ECO:0007669"/>
    <property type="project" value="TreeGrafter"/>
</dbReference>
<evidence type="ECO:0000256" key="1">
    <source>
        <dbReference type="ARBA" id="ARBA00022679"/>
    </source>
</evidence>
<accession>X1TB03</accession>
<evidence type="ECO:0000313" key="4">
    <source>
        <dbReference type="EMBL" id="GAI77204.1"/>
    </source>
</evidence>
<dbReference type="SUPFAM" id="SSF53901">
    <property type="entry name" value="Thiolase-like"/>
    <property type="match status" value="1"/>
</dbReference>
<dbReference type="InterPro" id="IPR001099">
    <property type="entry name" value="Chalcone/stilbene_synt_N"/>
</dbReference>
<dbReference type="AlphaFoldDB" id="X1TB03"/>
<dbReference type="EMBL" id="BARW01014561">
    <property type="protein sequence ID" value="GAI77204.1"/>
    <property type="molecule type" value="Genomic_DNA"/>
</dbReference>
<dbReference type="PANTHER" id="PTHR11877:SF46">
    <property type="entry name" value="TYPE III POLYKETIDE SYNTHASE A"/>
    <property type="match status" value="1"/>
</dbReference>
<reference evidence="4" key="1">
    <citation type="journal article" date="2014" name="Front. Microbiol.">
        <title>High frequency of phylogenetically diverse reductive dehalogenase-homologous genes in deep subseafloor sedimentary metagenomes.</title>
        <authorList>
            <person name="Kawai M."/>
            <person name="Futagami T."/>
            <person name="Toyoda A."/>
            <person name="Takaki Y."/>
            <person name="Nishi S."/>
            <person name="Hori S."/>
            <person name="Arai W."/>
            <person name="Tsubouchi T."/>
            <person name="Morono Y."/>
            <person name="Uchiyama I."/>
            <person name="Ito T."/>
            <person name="Fujiyama A."/>
            <person name="Inagaki F."/>
            <person name="Takami H."/>
        </authorList>
    </citation>
    <scope>NUCLEOTIDE SEQUENCE</scope>
    <source>
        <strain evidence="4">Expedition CK06-06</strain>
    </source>
</reference>
<dbReference type="InterPro" id="IPR011141">
    <property type="entry name" value="Polyketide_synthase_type-III"/>
</dbReference>
<dbReference type="Pfam" id="PF00195">
    <property type="entry name" value="Chal_sti_synt_N"/>
    <property type="match status" value="1"/>
</dbReference>
<feature type="domain" description="Beta-ketoacyl-[acyl-carrier-protein] synthase III C-terminal" evidence="3">
    <location>
        <begin position="206"/>
        <end position="294"/>
    </location>
</feature>
<feature type="domain" description="Chalcone/stilbene synthase N-terminal" evidence="2">
    <location>
        <begin position="9"/>
        <end position="148"/>
    </location>
</feature>
<evidence type="ECO:0000259" key="3">
    <source>
        <dbReference type="Pfam" id="PF08541"/>
    </source>
</evidence>
<evidence type="ECO:0000259" key="2">
    <source>
        <dbReference type="Pfam" id="PF00195"/>
    </source>
</evidence>
<dbReference type="Gene3D" id="3.40.47.10">
    <property type="match status" value="2"/>
</dbReference>
<gene>
    <name evidence="4" type="ORF">S12H4_25773</name>
</gene>
<organism evidence="4">
    <name type="scientific">marine sediment metagenome</name>
    <dbReference type="NCBI Taxonomy" id="412755"/>
    <lineage>
        <taxon>unclassified sequences</taxon>
        <taxon>metagenomes</taxon>
        <taxon>ecological metagenomes</taxon>
    </lineage>
</organism>
<evidence type="ECO:0008006" key="5">
    <source>
        <dbReference type="Google" id="ProtNLM"/>
    </source>
</evidence>
<protein>
    <recommendedName>
        <fullName evidence="5">Beta-ketoacyl-[acyl-carrier-protein] synthase III C-terminal domain-containing protein</fullName>
    </recommendedName>
</protein>
<comment type="caution">
    <text evidence="4">The sequence shown here is derived from an EMBL/GenBank/DDBJ whole genome shotgun (WGS) entry which is preliminary data.</text>
</comment>
<dbReference type="PANTHER" id="PTHR11877">
    <property type="entry name" value="HYDROXYMETHYLGLUTARYL-COA SYNTHASE"/>
    <property type="match status" value="1"/>
</dbReference>
<name>X1TB03_9ZZZZ</name>
<dbReference type="Pfam" id="PF08541">
    <property type="entry name" value="ACP_syn_III_C"/>
    <property type="match status" value="1"/>
</dbReference>
<dbReference type="InterPro" id="IPR016039">
    <property type="entry name" value="Thiolase-like"/>
</dbReference>